<feature type="region of interest" description="Disordered" evidence="1">
    <location>
        <begin position="167"/>
        <end position="192"/>
    </location>
</feature>
<reference evidence="2 3" key="1">
    <citation type="submission" date="2015-03" db="EMBL/GenBank/DDBJ databases">
        <authorList>
            <consortium name="Pathogen Informatics"/>
        </authorList>
    </citation>
    <scope>NUCLEOTIDE SEQUENCE [LARGE SCALE GENOMIC DNA]</scope>
    <source>
        <strain evidence="2 3">Bir 185</strain>
    </source>
</reference>
<evidence type="ECO:0000256" key="1">
    <source>
        <dbReference type="SAM" id="MobiDB-lite"/>
    </source>
</evidence>
<dbReference type="Proteomes" id="UP000050164">
    <property type="component" value="Unassembled WGS sequence"/>
</dbReference>
<dbReference type="EMBL" id="CNFT01000032">
    <property type="protein sequence ID" value="CKQ85796.1"/>
    <property type="molecule type" value="Genomic_DNA"/>
</dbReference>
<organism evidence="2 3">
    <name type="scientific">Mycobacterium tuberculosis</name>
    <dbReference type="NCBI Taxonomy" id="1773"/>
    <lineage>
        <taxon>Bacteria</taxon>
        <taxon>Bacillati</taxon>
        <taxon>Actinomycetota</taxon>
        <taxon>Actinomycetes</taxon>
        <taxon>Mycobacteriales</taxon>
        <taxon>Mycobacteriaceae</taxon>
        <taxon>Mycobacterium</taxon>
        <taxon>Mycobacterium tuberculosis complex</taxon>
    </lineage>
</organism>
<evidence type="ECO:0000313" key="3">
    <source>
        <dbReference type="Proteomes" id="UP000050164"/>
    </source>
</evidence>
<gene>
    <name evidence="2" type="ORF">ERS027659_00270</name>
</gene>
<feature type="region of interest" description="Disordered" evidence="1">
    <location>
        <begin position="1"/>
        <end position="57"/>
    </location>
</feature>
<sequence length="192" mass="20844">MVVPGGPTQPHVKRPSKRRLDDTGVGAGMAGGVAPPGPYRTAGRPTDHRRADHHQHRRRPCANIVGPVIQSCCSPTESEITRRAVADHRVQGVDGTISQHRRHAARSRPQQRHHLGVGGVFGHRLQRGTRQARAAQLGRVTPAQRRQQPSRRLDIVALQQVRYLAAGARQRSSAQRCPGGRRGGRHGPAPAG</sequence>
<protein>
    <submittedName>
        <fullName evidence="2">Uncharacterized protein</fullName>
    </submittedName>
</protein>
<evidence type="ECO:0000313" key="2">
    <source>
        <dbReference type="EMBL" id="CKQ85796.1"/>
    </source>
</evidence>
<name>A0A654ZR31_MYCTX</name>
<accession>A0A654ZR31</accession>
<proteinExistence type="predicted"/>
<feature type="compositionally biased region" description="Low complexity" evidence="1">
    <location>
        <begin position="167"/>
        <end position="178"/>
    </location>
</feature>
<dbReference type="AlphaFoldDB" id="A0A654ZR31"/>